<comment type="caution">
    <text evidence="2">The sequence shown here is derived from an EMBL/GenBank/DDBJ whole genome shotgun (WGS) entry which is preliminary data.</text>
</comment>
<accession>A0A454JD91</accession>
<organism evidence="2 3">
    <name type="scientific">Aquitalea palustris</name>
    <dbReference type="NCBI Taxonomy" id="2480983"/>
    <lineage>
        <taxon>Bacteria</taxon>
        <taxon>Pseudomonadati</taxon>
        <taxon>Pseudomonadota</taxon>
        <taxon>Betaproteobacteria</taxon>
        <taxon>Neisseriales</taxon>
        <taxon>Chromobacteriaceae</taxon>
        <taxon>Aquitalea</taxon>
    </lineage>
</organism>
<proteinExistence type="predicted"/>
<evidence type="ECO:0000259" key="1">
    <source>
        <dbReference type="Pfam" id="PF13511"/>
    </source>
</evidence>
<dbReference type="EMBL" id="RFAR01000117">
    <property type="protein sequence ID" value="RMC91332.1"/>
    <property type="molecule type" value="Genomic_DNA"/>
</dbReference>
<reference evidence="2 3" key="1">
    <citation type="submission" date="2018-10" db="EMBL/GenBank/DDBJ databases">
        <title>Draft genome sequence of Aquitalea MWU14-2217 isolated from a wild cranberry bog in Provincetown, Massachusetts.</title>
        <authorList>
            <person name="Ebadzadsahrai G."/>
            <person name="Soby S."/>
        </authorList>
    </citation>
    <scope>NUCLEOTIDE SEQUENCE [LARGE SCALE GENOMIC DNA]</scope>
    <source>
        <strain evidence="2 3">MWU14-2217</strain>
    </source>
</reference>
<dbReference type="Pfam" id="PF13511">
    <property type="entry name" value="DUF4124"/>
    <property type="match status" value="1"/>
</dbReference>
<dbReference type="Proteomes" id="UP000274139">
    <property type="component" value="Unassembled WGS sequence"/>
</dbReference>
<evidence type="ECO:0000313" key="2">
    <source>
        <dbReference type="EMBL" id="RMC91332.1"/>
    </source>
</evidence>
<gene>
    <name evidence="2" type="ORF">EAY64_19360</name>
</gene>
<keyword evidence="3" id="KW-1185">Reference proteome</keyword>
<feature type="domain" description="DUF4124" evidence="1">
    <location>
        <begin position="2"/>
        <end position="30"/>
    </location>
</feature>
<dbReference type="AlphaFoldDB" id="A0A454JD91"/>
<evidence type="ECO:0000313" key="3">
    <source>
        <dbReference type="Proteomes" id="UP000274139"/>
    </source>
</evidence>
<dbReference type="InterPro" id="IPR025392">
    <property type="entry name" value="DUF4124"/>
</dbReference>
<sequence length="50" mass="5559">MLLASATAAAQVYICIDQQTGRPSYSNYPDCTMISVGKQYLTKERVRNCV</sequence>
<protein>
    <recommendedName>
        <fullName evidence="1">DUF4124 domain-containing protein</fullName>
    </recommendedName>
</protein>
<name>A0A454JD91_9NEIS</name>